<dbReference type="InterPro" id="IPR036734">
    <property type="entry name" value="Neur_chan_lig-bd_sf"/>
</dbReference>
<keyword evidence="3" id="KW-1185">Reference proteome</keyword>
<dbReference type="EMBL" id="CAXITT010000037">
    <property type="protein sequence ID" value="CAL1528735.1"/>
    <property type="molecule type" value="Genomic_DNA"/>
</dbReference>
<name>A0AAV2H555_LYMST</name>
<feature type="transmembrane region" description="Helical" evidence="1">
    <location>
        <begin position="205"/>
        <end position="222"/>
    </location>
</feature>
<evidence type="ECO:0000256" key="1">
    <source>
        <dbReference type="SAM" id="Phobius"/>
    </source>
</evidence>
<protein>
    <submittedName>
        <fullName evidence="2">Uncharacterized protein</fullName>
    </submittedName>
</protein>
<dbReference type="Gene3D" id="2.70.170.10">
    <property type="entry name" value="Neurotransmitter-gated ion-channel ligand-binding domain"/>
    <property type="match status" value="1"/>
</dbReference>
<keyword evidence="1" id="KW-1133">Transmembrane helix</keyword>
<organism evidence="2 3">
    <name type="scientific">Lymnaea stagnalis</name>
    <name type="common">Great pond snail</name>
    <name type="synonym">Helix stagnalis</name>
    <dbReference type="NCBI Taxonomy" id="6523"/>
    <lineage>
        <taxon>Eukaryota</taxon>
        <taxon>Metazoa</taxon>
        <taxon>Spiralia</taxon>
        <taxon>Lophotrochozoa</taxon>
        <taxon>Mollusca</taxon>
        <taxon>Gastropoda</taxon>
        <taxon>Heterobranchia</taxon>
        <taxon>Euthyneura</taxon>
        <taxon>Panpulmonata</taxon>
        <taxon>Hygrophila</taxon>
        <taxon>Lymnaeoidea</taxon>
        <taxon>Lymnaeidae</taxon>
        <taxon>Lymnaea</taxon>
    </lineage>
</organism>
<comment type="caution">
    <text evidence="2">The sequence shown here is derived from an EMBL/GenBank/DDBJ whole genome shotgun (WGS) entry which is preliminary data.</text>
</comment>
<evidence type="ECO:0000313" key="2">
    <source>
        <dbReference type="EMBL" id="CAL1528735.1"/>
    </source>
</evidence>
<dbReference type="AlphaFoldDB" id="A0AAV2H555"/>
<sequence>MDIDTINQLFEAEVYIQARWSESQFAGMSEKQLEEIEFYQCWDPHLKILNVNGSLDSETTSMLLQYEQDRIYPVMTYMWHVTGQFREHLELQHFPLDVQELSIILSSDLPMTEIDLVSDFFHPSHVSERAMQESQEWRAFHHVEFKRDYTVMEFMGKSKHGVLVASAHVKRKLGFYFWNIIIIVLLILGLSLTVLAIDATSTDRLSVIFTLFLTAVAFKLVVKTTLPNISYLTYLVSH</sequence>
<gene>
    <name evidence="2" type="ORF">GSLYS_00002905001</name>
</gene>
<reference evidence="2 3" key="1">
    <citation type="submission" date="2024-04" db="EMBL/GenBank/DDBJ databases">
        <authorList>
            <consortium name="Genoscope - CEA"/>
            <person name="William W."/>
        </authorList>
    </citation>
    <scope>NUCLEOTIDE SEQUENCE [LARGE SCALE GENOMIC DNA]</scope>
</reference>
<dbReference type="Gene3D" id="1.20.58.390">
    <property type="entry name" value="Neurotransmitter-gated ion-channel transmembrane domain"/>
    <property type="match status" value="1"/>
</dbReference>
<feature type="non-terminal residue" evidence="2">
    <location>
        <position position="238"/>
    </location>
</feature>
<dbReference type="PANTHER" id="PTHR18945">
    <property type="entry name" value="NEUROTRANSMITTER GATED ION CHANNEL"/>
    <property type="match status" value="1"/>
</dbReference>
<dbReference type="GO" id="GO:0005230">
    <property type="term" value="F:extracellular ligand-gated monoatomic ion channel activity"/>
    <property type="evidence" value="ECO:0007669"/>
    <property type="project" value="InterPro"/>
</dbReference>
<dbReference type="InterPro" id="IPR038050">
    <property type="entry name" value="Neuro_actylchol_rec"/>
</dbReference>
<dbReference type="GO" id="GO:0004888">
    <property type="term" value="F:transmembrane signaling receptor activity"/>
    <property type="evidence" value="ECO:0007669"/>
    <property type="project" value="InterPro"/>
</dbReference>
<proteinExistence type="predicted"/>
<keyword evidence="1" id="KW-0812">Transmembrane</keyword>
<dbReference type="Proteomes" id="UP001497497">
    <property type="component" value="Unassembled WGS sequence"/>
</dbReference>
<keyword evidence="1" id="KW-0472">Membrane</keyword>
<dbReference type="GO" id="GO:0016020">
    <property type="term" value="C:membrane"/>
    <property type="evidence" value="ECO:0007669"/>
    <property type="project" value="InterPro"/>
</dbReference>
<evidence type="ECO:0000313" key="3">
    <source>
        <dbReference type="Proteomes" id="UP001497497"/>
    </source>
</evidence>
<dbReference type="InterPro" id="IPR006201">
    <property type="entry name" value="Neur_channel"/>
</dbReference>
<accession>A0AAV2H555</accession>
<feature type="transmembrane region" description="Helical" evidence="1">
    <location>
        <begin position="176"/>
        <end position="199"/>
    </location>
</feature>